<dbReference type="AlphaFoldDB" id="A0A6V7QG54"/>
<proteinExistence type="predicted"/>
<dbReference type="SUPFAM" id="SSF51695">
    <property type="entry name" value="PLC-like phosphodiesterases"/>
    <property type="match status" value="1"/>
</dbReference>
<dbReference type="PANTHER" id="PTHR47449:SF2">
    <property type="entry name" value="GLYCEROPHOSPHODIESTER PHOSPHODIESTERASE GDPD4"/>
    <property type="match status" value="1"/>
</dbReference>
<dbReference type="InterPro" id="IPR044236">
    <property type="entry name" value="GDPD4"/>
</dbReference>
<comment type="catalytic activity">
    <reaction evidence="3">
        <text>a sn-glycero-3-phosphodiester + H2O = an alcohol + sn-glycerol 3-phosphate + H(+)</text>
        <dbReference type="Rhea" id="RHEA:12969"/>
        <dbReference type="ChEBI" id="CHEBI:15377"/>
        <dbReference type="ChEBI" id="CHEBI:15378"/>
        <dbReference type="ChEBI" id="CHEBI:30879"/>
        <dbReference type="ChEBI" id="CHEBI:57597"/>
        <dbReference type="ChEBI" id="CHEBI:83408"/>
        <dbReference type="EC" id="3.1.4.46"/>
    </reaction>
</comment>
<evidence type="ECO:0000256" key="1">
    <source>
        <dbReference type="ARBA" id="ARBA00012247"/>
    </source>
</evidence>
<keyword evidence="2" id="KW-0319">Glycerol metabolism</keyword>
<gene>
    <name evidence="6" type="ORF">CB5_LOCUS25343</name>
</gene>
<feature type="region of interest" description="Disordered" evidence="4">
    <location>
        <begin position="1"/>
        <end position="33"/>
    </location>
</feature>
<dbReference type="EMBL" id="LR862135">
    <property type="protein sequence ID" value="CAD1842132.1"/>
    <property type="molecule type" value="Genomic_DNA"/>
</dbReference>
<dbReference type="InterPro" id="IPR017946">
    <property type="entry name" value="PLC-like_Pdiesterase_TIM-brl"/>
</dbReference>
<accession>A0A6V7QG54</accession>
<dbReference type="PROSITE" id="PS51704">
    <property type="entry name" value="GP_PDE"/>
    <property type="match status" value="1"/>
</dbReference>
<dbReference type="GO" id="GO:0006071">
    <property type="term" value="P:glycerol metabolic process"/>
    <property type="evidence" value="ECO:0007669"/>
    <property type="project" value="UniProtKB-KW"/>
</dbReference>
<organism evidence="6">
    <name type="scientific">Ananas comosus var. bracteatus</name>
    <name type="common">red pineapple</name>
    <dbReference type="NCBI Taxonomy" id="296719"/>
    <lineage>
        <taxon>Eukaryota</taxon>
        <taxon>Viridiplantae</taxon>
        <taxon>Streptophyta</taxon>
        <taxon>Embryophyta</taxon>
        <taxon>Tracheophyta</taxon>
        <taxon>Spermatophyta</taxon>
        <taxon>Magnoliopsida</taxon>
        <taxon>Liliopsida</taxon>
        <taxon>Poales</taxon>
        <taxon>Bromeliaceae</taxon>
        <taxon>Bromelioideae</taxon>
        <taxon>Ananas</taxon>
    </lineage>
</organism>
<evidence type="ECO:0000256" key="2">
    <source>
        <dbReference type="ARBA" id="ARBA00022798"/>
    </source>
</evidence>
<dbReference type="Gene3D" id="3.20.20.190">
    <property type="entry name" value="Phosphatidylinositol (PI) phosphodiesterase"/>
    <property type="match status" value="1"/>
</dbReference>
<dbReference type="InterPro" id="IPR030395">
    <property type="entry name" value="GP_PDE_dom"/>
</dbReference>
<reference evidence="6" key="1">
    <citation type="submission" date="2020-07" db="EMBL/GenBank/DDBJ databases">
        <authorList>
            <person name="Lin J."/>
        </authorList>
    </citation>
    <scope>NUCLEOTIDE SEQUENCE</scope>
</reference>
<feature type="compositionally biased region" description="Low complexity" evidence="4">
    <location>
        <begin position="56"/>
        <end position="71"/>
    </location>
</feature>
<sequence>MRGARVPQQWRWRKPPPPPSPSSPEEEASSPSLDPSNRFFRLLLLLAFLALVPPSSSTSASSDCTRCASSSGNPNNLDRNMRSRKCGWIADPPLVCAHGGDSTKGVPNTMAAYRIALSSHVDCIEIDVSRSSDGGLFALHDRDLQRMSGNNTVKVGYMSINEIKALDAGLHWKPEFHNQEVPFLEDALLKHFMNLCSLISQSVKQVILDVKVGPPSYEQGLAADILSVVKKTHCRNCLVWAKSDIIGRDVIKLSQDVPVGYIVMKDPSTGVRSNLLRMKGAKVVGVYHPLIDNDLIRVLRRRGKKIYAWTVDDLDSMQRMLFEHVDAIVTSNPSMLQGLMEDLRMQCLEEGFTLP</sequence>
<evidence type="ECO:0000259" key="5">
    <source>
        <dbReference type="PROSITE" id="PS51704"/>
    </source>
</evidence>
<evidence type="ECO:0000313" key="6">
    <source>
        <dbReference type="EMBL" id="CAD1842132.1"/>
    </source>
</evidence>
<dbReference type="GO" id="GO:0008889">
    <property type="term" value="F:glycerophosphodiester phosphodiesterase activity"/>
    <property type="evidence" value="ECO:0007669"/>
    <property type="project" value="UniProtKB-EC"/>
</dbReference>
<dbReference type="CDD" id="cd08556">
    <property type="entry name" value="GDPD"/>
    <property type="match status" value="1"/>
</dbReference>
<dbReference type="EC" id="3.1.4.46" evidence="1"/>
<evidence type="ECO:0000256" key="3">
    <source>
        <dbReference type="ARBA" id="ARBA00047512"/>
    </source>
</evidence>
<feature type="region of interest" description="Disordered" evidence="4">
    <location>
        <begin position="56"/>
        <end position="78"/>
    </location>
</feature>
<name>A0A6V7QG54_ANACO</name>
<dbReference type="Pfam" id="PF03009">
    <property type="entry name" value="GDPD"/>
    <property type="match status" value="1"/>
</dbReference>
<protein>
    <recommendedName>
        <fullName evidence="1">glycerophosphodiester phosphodiesterase</fullName>
        <ecNumber evidence="1">3.1.4.46</ecNumber>
    </recommendedName>
</protein>
<dbReference type="GO" id="GO:0006629">
    <property type="term" value="P:lipid metabolic process"/>
    <property type="evidence" value="ECO:0007669"/>
    <property type="project" value="InterPro"/>
</dbReference>
<feature type="domain" description="GP-PDE" evidence="5">
    <location>
        <begin position="93"/>
        <end position="340"/>
    </location>
</feature>
<dbReference type="PANTHER" id="PTHR47449">
    <property type="entry name" value="GLYCEROPHOSPHODIESTER PHOSPHODIESTERASE GDPD4"/>
    <property type="match status" value="1"/>
</dbReference>
<evidence type="ECO:0000256" key="4">
    <source>
        <dbReference type="SAM" id="MobiDB-lite"/>
    </source>
</evidence>